<accession>A0A9X2MQK2</accession>
<sequence>MKRRQIPLLHEHVFRNISDRDMELDEVFRRIQQFMRTDPCASYQLVIGSDAQVHGGHTKFVTAIVIVRQGRGAWFCYRQVILPREVKSIQEKLSLETSFSQEIAMYFDAAKRAQLEDIIMPHVYTGAEFHMYIDIDAGIDSRRNATAPFVPDMVGRIEAMGMSARVKPEAIVASAVSDRFTKLPYRSKKKLTAEQRQPSCGAGGY</sequence>
<evidence type="ECO:0000313" key="1">
    <source>
        <dbReference type="EMBL" id="MCR2804580.1"/>
    </source>
</evidence>
<evidence type="ECO:0000313" key="2">
    <source>
        <dbReference type="Proteomes" id="UP001141950"/>
    </source>
</evidence>
<dbReference type="PANTHER" id="PTHR39961">
    <property type="entry name" value="HYPOTHETICAL CYTOSOLIC PROTEIN"/>
    <property type="match status" value="1"/>
</dbReference>
<dbReference type="InterPro" id="IPR007405">
    <property type="entry name" value="Phage_KVP40_Orf299"/>
</dbReference>
<reference evidence="1" key="1">
    <citation type="submission" date="2022-08" db="EMBL/GenBank/DDBJ databases">
        <title>The genomic sequence of strain Paenibacillus sp. SCIV0701.</title>
        <authorList>
            <person name="Zhao H."/>
        </authorList>
    </citation>
    <scope>NUCLEOTIDE SEQUENCE</scope>
    <source>
        <strain evidence="1">SCIV0701</strain>
    </source>
</reference>
<gene>
    <name evidence="1" type="ORF">NQZ67_11900</name>
</gene>
<keyword evidence="2" id="KW-1185">Reference proteome</keyword>
<comment type="caution">
    <text evidence="1">The sequence shown here is derived from an EMBL/GenBank/DDBJ whole genome shotgun (WGS) entry which is preliminary data.</text>
</comment>
<dbReference type="EMBL" id="JANIPJ010000007">
    <property type="protein sequence ID" value="MCR2804580.1"/>
    <property type="molecule type" value="Genomic_DNA"/>
</dbReference>
<dbReference type="RefSeq" id="WP_257445701.1">
    <property type="nucleotide sequence ID" value="NZ_JANIPJ010000007.1"/>
</dbReference>
<organism evidence="1 2">
    <name type="scientific">Paenibacillus soyae</name>
    <dbReference type="NCBI Taxonomy" id="2969249"/>
    <lineage>
        <taxon>Bacteria</taxon>
        <taxon>Bacillati</taxon>
        <taxon>Bacillota</taxon>
        <taxon>Bacilli</taxon>
        <taxon>Bacillales</taxon>
        <taxon>Paenibacillaceae</taxon>
        <taxon>Paenibacillus</taxon>
    </lineage>
</organism>
<protein>
    <submittedName>
        <fullName evidence="1">Ribonuclease H-like YkuK family protein</fullName>
    </submittedName>
</protein>
<dbReference type="Proteomes" id="UP001141950">
    <property type="component" value="Unassembled WGS sequence"/>
</dbReference>
<proteinExistence type="predicted"/>
<dbReference type="PANTHER" id="PTHR39961:SF1">
    <property type="entry name" value="DUF458 DOMAIN-CONTAINING PROTEIN"/>
    <property type="match status" value="1"/>
</dbReference>
<dbReference type="Pfam" id="PF04308">
    <property type="entry name" value="RNaseH_like"/>
    <property type="match status" value="1"/>
</dbReference>
<dbReference type="AlphaFoldDB" id="A0A9X2MQK2"/>
<name>A0A9X2MQK2_9BACL</name>